<dbReference type="GO" id="GO:0005829">
    <property type="term" value="C:cytosol"/>
    <property type="evidence" value="ECO:0007669"/>
    <property type="project" value="UniProtKB-UniRule"/>
</dbReference>
<evidence type="ECO:0000256" key="1">
    <source>
        <dbReference type="ARBA" id="ARBA00004496"/>
    </source>
</evidence>
<evidence type="ECO:0000313" key="12">
    <source>
        <dbReference type="Proteomes" id="UP000699042"/>
    </source>
</evidence>
<dbReference type="Proteomes" id="UP000699042">
    <property type="component" value="Unassembled WGS sequence"/>
</dbReference>
<evidence type="ECO:0000256" key="7">
    <source>
        <dbReference type="PIRNR" id="PIRNR017179"/>
    </source>
</evidence>
<dbReference type="GO" id="GO:0031332">
    <property type="term" value="C:RNAi effector complex"/>
    <property type="evidence" value="ECO:0007669"/>
    <property type="project" value="InterPro"/>
</dbReference>
<dbReference type="PANTHER" id="PTHR12302:SF2">
    <property type="entry name" value="STAPHYLOCOCCAL NUCLEASE DOMAIN-CONTAINING PROTEIN 1"/>
    <property type="match status" value="1"/>
</dbReference>
<gene>
    <name evidence="11" type="ORF">JMJ77_015176</name>
</gene>
<dbReference type="GO" id="GO:0004518">
    <property type="term" value="F:nuclease activity"/>
    <property type="evidence" value="ECO:0007669"/>
    <property type="project" value="TreeGrafter"/>
</dbReference>
<dbReference type="Gene3D" id="2.40.50.90">
    <property type="match status" value="5"/>
</dbReference>
<dbReference type="Pfam" id="PF00567">
    <property type="entry name" value="TUDOR"/>
    <property type="match status" value="1"/>
</dbReference>
<feature type="region of interest" description="Disordered" evidence="8">
    <location>
        <begin position="684"/>
        <end position="718"/>
    </location>
</feature>
<dbReference type="PROSITE" id="PS50304">
    <property type="entry name" value="TUDOR"/>
    <property type="match status" value="1"/>
</dbReference>
<dbReference type="GO" id="GO:0006402">
    <property type="term" value="P:mRNA catabolic process"/>
    <property type="evidence" value="ECO:0007669"/>
    <property type="project" value="UniProtKB-UniRule"/>
</dbReference>
<evidence type="ECO:0000256" key="8">
    <source>
        <dbReference type="SAM" id="MobiDB-lite"/>
    </source>
</evidence>
<accession>A0A9P7U8V7</accession>
<evidence type="ECO:0000256" key="3">
    <source>
        <dbReference type="ARBA" id="ARBA00014651"/>
    </source>
</evidence>
<comment type="subcellular location">
    <subcellularLocation>
        <location evidence="1 7">Cytoplasm</location>
    </subcellularLocation>
</comment>
<dbReference type="PANTHER" id="PTHR12302">
    <property type="entry name" value="EBNA2 BINDING PROTEIN P100"/>
    <property type="match status" value="1"/>
</dbReference>
<dbReference type="FunFam" id="2.30.30.140:FF:000018">
    <property type="entry name" value="Serine/threonine-protein kinase 31"/>
    <property type="match status" value="1"/>
</dbReference>
<keyword evidence="4 7" id="KW-0963">Cytoplasm</keyword>
<dbReference type="Pfam" id="PF00565">
    <property type="entry name" value="SNase"/>
    <property type="match status" value="4"/>
</dbReference>
<dbReference type="InterPro" id="IPR002999">
    <property type="entry name" value="Tudor"/>
</dbReference>
<dbReference type="PIRSF" id="PIRSF017179">
    <property type="entry name" value="RISC-Tudor-SN"/>
    <property type="match status" value="1"/>
</dbReference>
<proteinExistence type="predicted"/>
<feature type="compositionally biased region" description="Acidic residues" evidence="8">
    <location>
        <begin position="694"/>
        <end position="703"/>
    </location>
</feature>
<keyword evidence="12" id="KW-1185">Reference proteome</keyword>
<protein>
    <recommendedName>
        <fullName evidence="2">Probable endonuclease LCL3</fullName>
    </recommendedName>
    <alternativeName>
        <fullName evidence="3">Probable endonuclease lcl3</fullName>
    </alternativeName>
</protein>
<name>A0A9P7U8V7_9PEZI</name>
<dbReference type="GO" id="GO:0031047">
    <property type="term" value="P:regulatory ncRNA-mediated gene silencing"/>
    <property type="evidence" value="ECO:0007669"/>
    <property type="project" value="UniProtKB-UniRule"/>
</dbReference>
<keyword evidence="6" id="KW-0677">Repeat</keyword>
<dbReference type="GO" id="GO:0003723">
    <property type="term" value="F:RNA binding"/>
    <property type="evidence" value="ECO:0007669"/>
    <property type="project" value="UniProtKB-UniRule"/>
</dbReference>
<reference evidence="11" key="1">
    <citation type="submission" date="2021-05" db="EMBL/GenBank/DDBJ databases">
        <title>Comparative genomics of three Colletotrichum scovillei strains and genetic complementation revealed genes involved fungal growth and virulence on chili pepper.</title>
        <authorList>
            <person name="Hsieh D.-K."/>
            <person name="Chuang S.-C."/>
            <person name="Chen C.-Y."/>
            <person name="Chao Y.-T."/>
            <person name="Lu M.-Y.J."/>
            <person name="Lee M.-H."/>
            <person name="Shih M.-C."/>
        </authorList>
    </citation>
    <scope>NUCLEOTIDE SEQUENCE</scope>
    <source>
        <strain evidence="11">Coll-153</strain>
    </source>
</reference>
<dbReference type="CDD" id="cd00175">
    <property type="entry name" value="SNc"/>
    <property type="match status" value="2"/>
</dbReference>
<dbReference type="PROSITE" id="PS50830">
    <property type="entry name" value="TNASE_3"/>
    <property type="match status" value="4"/>
</dbReference>
<evidence type="ECO:0000259" key="10">
    <source>
        <dbReference type="PROSITE" id="PS50830"/>
    </source>
</evidence>
<dbReference type="SUPFAM" id="SSF63748">
    <property type="entry name" value="Tudor/PWWP/MBT"/>
    <property type="match status" value="1"/>
</dbReference>
<dbReference type="EMBL" id="JAESDN010000008">
    <property type="protein sequence ID" value="KAG7046959.1"/>
    <property type="molecule type" value="Genomic_DNA"/>
</dbReference>
<comment type="caution">
    <text evidence="11">The sequence shown here is derived from an EMBL/GenBank/DDBJ whole genome shotgun (WGS) entry which is preliminary data.</text>
</comment>
<evidence type="ECO:0000256" key="5">
    <source>
        <dbReference type="ARBA" id="ARBA00022553"/>
    </source>
</evidence>
<dbReference type="FunFam" id="2.40.50.90:FF:000001">
    <property type="entry name" value="Staphylococcal nuclease domain-containing protein"/>
    <property type="match status" value="1"/>
</dbReference>
<dbReference type="SMART" id="SM00333">
    <property type="entry name" value="TUDOR"/>
    <property type="match status" value="1"/>
</dbReference>
<dbReference type="FunFam" id="2.40.50.90:FF:000030">
    <property type="entry name" value="Transcription factor (Snd1/p100), putative"/>
    <property type="match status" value="1"/>
</dbReference>
<evidence type="ECO:0000256" key="4">
    <source>
        <dbReference type="ARBA" id="ARBA00022490"/>
    </source>
</evidence>
<dbReference type="SMART" id="SM00318">
    <property type="entry name" value="SNc"/>
    <property type="match status" value="4"/>
</dbReference>
<dbReference type="InterPro" id="IPR016685">
    <property type="entry name" value="Silence_cplx_Nase-comp_TudorSN"/>
</dbReference>
<dbReference type="InterPro" id="IPR016071">
    <property type="entry name" value="Staphylococal_nuclease_OB-fold"/>
</dbReference>
<evidence type="ECO:0000256" key="6">
    <source>
        <dbReference type="ARBA" id="ARBA00022737"/>
    </source>
</evidence>
<dbReference type="GO" id="GO:0005634">
    <property type="term" value="C:nucleus"/>
    <property type="evidence" value="ECO:0007669"/>
    <property type="project" value="TreeGrafter"/>
</dbReference>
<feature type="domain" description="TNase-like" evidence="10">
    <location>
        <begin position="557"/>
        <end position="690"/>
    </location>
</feature>
<evidence type="ECO:0000313" key="11">
    <source>
        <dbReference type="EMBL" id="KAG7046959.1"/>
    </source>
</evidence>
<feature type="domain" description="TNase-like" evidence="10">
    <location>
        <begin position="76"/>
        <end position="215"/>
    </location>
</feature>
<feature type="domain" description="Tudor" evidence="9">
    <location>
        <begin position="770"/>
        <end position="830"/>
    </location>
</feature>
<dbReference type="Gene3D" id="2.30.30.140">
    <property type="match status" value="1"/>
</dbReference>
<evidence type="ECO:0000256" key="2">
    <source>
        <dbReference type="ARBA" id="ARBA00013404"/>
    </source>
</evidence>
<dbReference type="FunFam" id="2.40.50.90:FF:000019">
    <property type="entry name" value="Transcription factor (Snd1/p100), putative"/>
    <property type="match status" value="1"/>
</dbReference>
<dbReference type="AlphaFoldDB" id="A0A9P7U8V7"/>
<organism evidence="11 12">
    <name type="scientific">Colletotrichum scovillei</name>
    <dbReference type="NCBI Taxonomy" id="1209932"/>
    <lineage>
        <taxon>Eukaryota</taxon>
        <taxon>Fungi</taxon>
        <taxon>Dikarya</taxon>
        <taxon>Ascomycota</taxon>
        <taxon>Pezizomycotina</taxon>
        <taxon>Sordariomycetes</taxon>
        <taxon>Hypocreomycetidae</taxon>
        <taxon>Glomerellales</taxon>
        <taxon>Glomerellaceae</taxon>
        <taxon>Colletotrichum</taxon>
        <taxon>Colletotrichum acutatum species complex</taxon>
    </lineage>
</organism>
<feature type="domain" description="TNase-like" evidence="10">
    <location>
        <begin position="238"/>
        <end position="382"/>
    </location>
</feature>
<evidence type="ECO:0000259" key="9">
    <source>
        <dbReference type="PROSITE" id="PS50304"/>
    </source>
</evidence>
<feature type="domain" description="TNase-like" evidence="10">
    <location>
        <begin position="390"/>
        <end position="528"/>
    </location>
</feature>
<keyword evidence="5" id="KW-0597">Phosphoprotein</keyword>
<dbReference type="FunFam" id="2.40.50.90:FF:000010">
    <property type="entry name" value="Ribonuclease"/>
    <property type="match status" value="1"/>
</dbReference>
<dbReference type="InterPro" id="IPR035437">
    <property type="entry name" value="SNase_OB-fold_sf"/>
</dbReference>
<dbReference type="SUPFAM" id="SSF50199">
    <property type="entry name" value="Staphylococcal nuclease"/>
    <property type="match status" value="5"/>
</dbReference>
<sequence>MFESNNRLLQLLLSNTTLSLPLPPENHLYILSLRFPYQTPSRLPFMVPFPCLELIASELYLLNSTRSLLDSPIMSKPFFAKVKSVLSGDTLVLTAPNNPRAEKTFSLAYVTAPRLNKEGDEPFAFQSREYLRELVVGKQIQCTVAYTVPSGREFGTALLSKDGPSLPDEAIKAGWLKVREEAGRKDDDEATTQRLDNLRQLETEAKNAGKGLWSGTGGNIQVQNDLGGPQFMNEWKGKTVDGIVERVLSGDRLLVRLLLSDKKHVQVMTLLAGVRTPTTERTIQSTGQTQAAEEFGNEAKAFVEERLLQRRVKVDIVGASAQGQLVAAIIHPNGNKNIAEFLLTEGLARCNDFHSTMLGEKMASLRGAEKTAQGKKLRIHQHHVAKADGASSDMIVAKIIGADTIIVRNKAGDKEQRVNFSSIRGPRTNEASEAPYKEEAKEFLRKKIIGKHVKISIDGSKPATEGYEAREVATVTEKGKNVGLELVEAGYATVIRHRKDDTDRSPNYDELLAAQEKAKEEKKGIWSGKAPKIKQYADASESLQKAKIQLGTLSRQKKVPAIVDFVKSGSRFTILIPREGVKLTLVLGGIRAPRAPGRGGDNGEEFGQEAIDLASRRCNQRDVEVDIYDIDKVGGFIGDLYINRENVAKLLVEEGLASVHRYSAEKSGNATELLAAEKKAKEGRKGLWHSWDPSQEEEEEAEAVETTNDTPEAYENKPKDYRDVVITNIDGNGKIKIQEIGKGTAALTTLMNDFKKFHLNSANSKPIGDAPKAGDFVAAKFSADGEWYRGRIRSNDRAAKVAEVVYIDYGNTEKQPWSKLRPLDQPQFTTQKLKAQAIDASLSFLQLPTAPEYFSESIGFIAELTEGKELVASFDFVDTKEGVSYITLFDYNAGDKKPGPNDSINKEIVANGQAMVPKKLKAWERSGQHAAYLKHLKEVEAKAKEERLGMWEYGDITED</sequence>